<keyword evidence="2" id="KW-0378">Hydrolase</keyword>
<evidence type="ECO:0000313" key="2">
    <source>
        <dbReference type="EMBL" id="SEJ39706.1"/>
    </source>
</evidence>
<dbReference type="Gene3D" id="2.40.70.10">
    <property type="entry name" value="Acid Proteases"/>
    <property type="match status" value="2"/>
</dbReference>
<keyword evidence="2" id="KW-0645">Protease</keyword>
<dbReference type="Proteomes" id="UP000199532">
    <property type="component" value="Unassembled WGS sequence"/>
</dbReference>
<name>A0A1H6YH18_9BACT</name>
<protein>
    <submittedName>
        <fullName evidence="2">Aspartyl protease</fullName>
    </submittedName>
</protein>
<dbReference type="SMART" id="SM00228">
    <property type="entry name" value="PDZ"/>
    <property type="match status" value="1"/>
</dbReference>
<dbReference type="SUPFAM" id="SSF50156">
    <property type="entry name" value="PDZ domain-like"/>
    <property type="match status" value="1"/>
</dbReference>
<dbReference type="Pfam" id="PF00595">
    <property type="entry name" value="PDZ"/>
    <property type="match status" value="1"/>
</dbReference>
<evidence type="ECO:0000259" key="1">
    <source>
        <dbReference type="PROSITE" id="PS50106"/>
    </source>
</evidence>
<dbReference type="Pfam" id="PF13650">
    <property type="entry name" value="Asp_protease_2"/>
    <property type="match status" value="1"/>
</dbReference>
<proteinExistence type="predicted"/>
<dbReference type="STRING" id="408657.SAMN04487995_4465"/>
<dbReference type="EMBL" id="FNXY01000007">
    <property type="protein sequence ID" value="SEJ39706.1"/>
    <property type="molecule type" value="Genomic_DNA"/>
</dbReference>
<dbReference type="InterPro" id="IPR036034">
    <property type="entry name" value="PDZ_sf"/>
</dbReference>
<dbReference type="AlphaFoldDB" id="A0A1H6YH18"/>
<dbReference type="Gene3D" id="2.30.42.10">
    <property type="match status" value="1"/>
</dbReference>
<feature type="domain" description="PDZ" evidence="1">
    <location>
        <begin position="320"/>
        <end position="384"/>
    </location>
</feature>
<dbReference type="GO" id="GO:0006508">
    <property type="term" value="P:proteolysis"/>
    <property type="evidence" value="ECO:0007669"/>
    <property type="project" value="UniProtKB-KW"/>
</dbReference>
<evidence type="ECO:0000313" key="3">
    <source>
        <dbReference type="Proteomes" id="UP000199532"/>
    </source>
</evidence>
<organism evidence="2 3">
    <name type="scientific">Dyadobacter koreensis</name>
    <dbReference type="NCBI Taxonomy" id="408657"/>
    <lineage>
        <taxon>Bacteria</taxon>
        <taxon>Pseudomonadati</taxon>
        <taxon>Bacteroidota</taxon>
        <taxon>Cytophagia</taxon>
        <taxon>Cytophagales</taxon>
        <taxon>Spirosomataceae</taxon>
        <taxon>Dyadobacter</taxon>
    </lineage>
</organism>
<dbReference type="PROSITE" id="PS50106">
    <property type="entry name" value="PDZ"/>
    <property type="match status" value="1"/>
</dbReference>
<dbReference type="GO" id="GO:0008233">
    <property type="term" value="F:peptidase activity"/>
    <property type="evidence" value="ECO:0007669"/>
    <property type="project" value="UniProtKB-KW"/>
</dbReference>
<sequence length="404" mass="45718">MFFVLLFFTNCVSTLCAKAQSFNLADHKKRVTIPFKMVRNMVVIELKINNNGPYNFILDTGVGLMVITEPRLVDSINISYKKTVQLYGLGDGESFEAYIASSLNISMPDVYSNGIGAVIFKEDHFGLSNYTGTHIHGLLGYEFFNNLAVEIDFTEYKLTVCRPKDLKVGKRRDKIPITIENRKPYVEAHLVLPDGTKKKSKLVVDIGAGHSLSLEDAAHHEDGYPKLAMANLGMGFTGPISGFISRINRIEIGKYKFRHVLTAFPEMDAFKRERLIVKRDGNLGLGILKRFTITLNYQDHAMYLKPTQRFGDPFEHDMSGLEFFAGGPDFRHVIISRVEPGSSGDQAGLQKDDEILSINLKPVSGMSLEEIDEFFKSKNNRSILLEIFRNKKYQNIFLVLKRRI</sequence>
<dbReference type="InterPro" id="IPR001478">
    <property type="entry name" value="PDZ"/>
</dbReference>
<gene>
    <name evidence="2" type="ORF">SAMN04487995_4465</name>
</gene>
<accession>A0A1H6YH18</accession>
<keyword evidence="3" id="KW-1185">Reference proteome</keyword>
<dbReference type="InterPro" id="IPR021109">
    <property type="entry name" value="Peptidase_aspartic_dom_sf"/>
</dbReference>
<reference evidence="2 3" key="1">
    <citation type="submission" date="2016-10" db="EMBL/GenBank/DDBJ databases">
        <authorList>
            <person name="de Groot N.N."/>
        </authorList>
    </citation>
    <scope>NUCLEOTIDE SEQUENCE [LARGE SCALE GENOMIC DNA]</scope>
    <source>
        <strain evidence="2 3">DSM 19938</strain>
    </source>
</reference>